<comment type="caution">
    <text evidence="7">The sequence shown here is derived from an EMBL/GenBank/DDBJ whole genome shotgun (WGS) entry which is preliminary data.</text>
</comment>
<dbReference type="GO" id="GO:0008270">
    <property type="term" value="F:zinc ion binding"/>
    <property type="evidence" value="ECO:0007669"/>
    <property type="project" value="UniProtKB-KW"/>
</dbReference>
<keyword evidence="3" id="KW-0862">Zinc</keyword>
<dbReference type="InterPro" id="IPR018289">
    <property type="entry name" value="MULE_transposase_dom"/>
</dbReference>
<evidence type="ECO:0000313" key="7">
    <source>
        <dbReference type="EMBL" id="KAJ4801230.1"/>
    </source>
</evidence>
<keyword evidence="8" id="KW-1185">Reference proteome</keyword>
<gene>
    <name evidence="7" type="ORF">LUZ62_052476</name>
</gene>
<keyword evidence="2 4" id="KW-0863">Zinc-finger</keyword>
<dbReference type="Pfam" id="PF03101">
    <property type="entry name" value="FAR1"/>
    <property type="match status" value="1"/>
</dbReference>
<organism evidence="7 8">
    <name type="scientific">Rhynchospora pubera</name>
    <dbReference type="NCBI Taxonomy" id="906938"/>
    <lineage>
        <taxon>Eukaryota</taxon>
        <taxon>Viridiplantae</taxon>
        <taxon>Streptophyta</taxon>
        <taxon>Embryophyta</taxon>
        <taxon>Tracheophyta</taxon>
        <taxon>Spermatophyta</taxon>
        <taxon>Magnoliopsida</taxon>
        <taxon>Liliopsida</taxon>
        <taxon>Poales</taxon>
        <taxon>Cyperaceae</taxon>
        <taxon>Cyperoideae</taxon>
        <taxon>Rhynchosporeae</taxon>
        <taxon>Rhynchospora</taxon>
    </lineage>
</organism>
<feature type="compositionally biased region" description="Polar residues" evidence="5">
    <location>
        <begin position="697"/>
        <end position="706"/>
    </location>
</feature>
<evidence type="ECO:0000313" key="8">
    <source>
        <dbReference type="Proteomes" id="UP001140206"/>
    </source>
</evidence>
<feature type="compositionally biased region" description="Acidic residues" evidence="5">
    <location>
        <begin position="725"/>
        <end position="744"/>
    </location>
</feature>
<feature type="region of interest" description="Disordered" evidence="5">
    <location>
        <begin position="89"/>
        <end position="109"/>
    </location>
</feature>
<feature type="region of interest" description="Disordered" evidence="5">
    <location>
        <begin position="687"/>
        <end position="706"/>
    </location>
</feature>
<dbReference type="PROSITE" id="PS50966">
    <property type="entry name" value="ZF_SWIM"/>
    <property type="match status" value="1"/>
</dbReference>
<evidence type="ECO:0000256" key="5">
    <source>
        <dbReference type="SAM" id="MobiDB-lite"/>
    </source>
</evidence>
<evidence type="ECO:0000259" key="6">
    <source>
        <dbReference type="PROSITE" id="PS50966"/>
    </source>
</evidence>
<protein>
    <submittedName>
        <fullName evidence="7">Protein FAR1-RELATED SEQUENCE 5</fullName>
    </submittedName>
</protein>
<dbReference type="Pfam" id="PF04434">
    <property type="entry name" value="SWIM"/>
    <property type="match status" value="1"/>
</dbReference>
<dbReference type="PANTHER" id="PTHR47718">
    <property type="entry name" value="OS01G0519700 PROTEIN"/>
    <property type="match status" value="1"/>
</dbReference>
<dbReference type="AlphaFoldDB" id="A0AAV8G698"/>
<accession>A0AAV8G698</accession>
<feature type="domain" description="SWIM-type" evidence="6">
    <location>
        <begin position="550"/>
        <end position="586"/>
    </location>
</feature>
<dbReference type="Pfam" id="PF10551">
    <property type="entry name" value="MULE"/>
    <property type="match status" value="1"/>
</dbReference>
<reference evidence="7" key="1">
    <citation type="submission" date="2022-08" db="EMBL/GenBank/DDBJ databases">
        <authorList>
            <person name="Marques A."/>
        </authorList>
    </citation>
    <scope>NUCLEOTIDE SEQUENCE</scope>
    <source>
        <strain evidence="7">RhyPub2mFocal</strain>
        <tissue evidence="7">Leaves</tissue>
    </source>
</reference>
<dbReference type="Proteomes" id="UP001140206">
    <property type="component" value="Chromosome 2"/>
</dbReference>
<feature type="compositionally biased region" description="Basic and acidic residues" evidence="5">
    <location>
        <begin position="91"/>
        <end position="108"/>
    </location>
</feature>
<dbReference type="EMBL" id="JAMFTS010000002">
    <property type="protein sequence ID" value="KAJ4801230.1"/>
    <property type="molecule type" value="Genomic_DNA"/>
</dbReference>
<keyword evidence="1" id="KW-0479">Metal-binding</keyword>
<sequence>MDDMDYNTGVEDLLDNEEYVGQPIEDVEVEHNICPYVGMEFKSLDEAYNFYNMYGGLKGFSIRKQGRRSSRKGVSNAMFVCSKEGFAKQQIQEHRGNTSNEKTPEKVRGSSRTGCKAYLRVRAIKENLWKVTVFHDDHNHDLVLNTPSKKRNLRSQRGITMHDIKIILDLHLQNVGPTQILEYLSIQHGGKDHVNFKKKDVSNVIALDNRGLIGVDVETALTYFRKKQEDDPEFFYAIEADEDGHMKHIFWADGRSRRAYLEFGDVVTFDTTYHTNRYSMPLAPFIGVNHHRHSIFFGMGLLRSENTESFCWLFQTWLKAMYGKRPNAIITDQDHAMRVAIKMIFPNAVHRCCQWHVMRKAKEHLGLLYSKIPNLQIELESVINHSLTVEEFEVAWAALLDKHKLNDNNHLKNMFETRSEWVPAYFRNVFFAKMSTTQRSEGINSVVKMGMTSHTSIYKFVLKFDAMVESIWQREGDEDLKSMNESPQLWSLYQLEVDARQVYTRSIFRKFKELLKVSTLGVVEELVRDVTYLVKIDSNPLIQNWVPESYIVIVDKKFELFTCTCKGFEFHGLLCSHSIKVMCNIGIQNLPSRYILKRWCKNANANVKRSISERSKDEGNSEALQMFRIAALSPKWNQLVKLVSKDVLAFGILEAKMDKLLTRFTQMVSENLNEQVDSQAVSVLETSKSTPELRDPPQSQFCFDQLQQDLKMRKGKGIDQTHEEETSDDEQDFEDDGMEDDDSE</sequence>
<dbReference type="InterPro" id="IPR006564">
    <property type="entry name" value="Znf_PMZ"/>
</dbReference>
<dbReference type="InterPro" id="IPR004330">
    <property type="entry name" value="FAR1_DNA_bnd_dom"/>
</dbReference>
<evidence type="ECO:0000256" key="3">
    <source>
        <dbReference type="ARBA" id="ARBA00022833"/>
    </source>
</evidence>
<dbReference type="SMART" id="SM00575">
    <property type="entry name" value="ZnF_PMZ"/>
    <property type="match status" value="1"/>
</dbReference>
<evidence type="ECO:0000256" key="1">
    <source>
        <dbReference type="ARBA" id="ARBA00022723"/>
    </source>
</evidence>
<name>A0AAV8G698_9POAL</name>
<proteinExistence type="predicted"/>
<evidence type="ECO:0000256" key="2">
    <source>
        <dbReference type="ARBA" id="ARBA00022771"/>
    </source>
</evidence>
<feature type="compositionally biased region" description="Basic and acidic residues" evidence="5">
    <location>
        <begin position="712"/>
        <end position="724"/>
    </location>
</feature>
<evidence type="ECO:0000256" key="4">
    <source>
        <dbReference type="PROSITE-ProRule" id="PRU00325"/>
    </source>
</evidence>
<dbReference type="InterPro" id="IPR007527">
    <property type="entry name" value="Znf_SWIM"/>
</dbReference>
<feature type="region of interest" description="Disordered" evidence="5">
    <location>
        <begin position="712"/>
        <end position="744"/>
    </location>
</feature>